<dbReference type="Proteomes" id="UP000749293">
    <property type="component" value="Unassembled WGS sequence"/>
</dbReference>
<evidence type="ECO:0000256" key="1">
    <source>
        <dbReference type="SAM" id="MobiDB-lite"/>
    </source>
</evidence>
<feature type="compositionally biased region" description="Basic and acidic residues" evidence="1">
    <location>
        <begin position="524"/>
        <end position="537"/>
    </location>
</feature>
<keyword evidence="3" id="KW-1185">Reference proteome</keyword>
<feature type="compositionally biased region" description="Polar residues" evidence="1">
    <location>
        <begin position="154"/>
        <end position="169"/>
    </location>
</feature>
<gene>
    <name evidence="2" type="ORF">GMORB2_5294</name>
</gene>
<dbReference type="OrthoDB" id="4588713at2759"/>
<evidence type="ECO:0000313" key="2">
    <source>
        <dbReference type="EMBL" id="KAF4124628.1"/>
    </source>
</evidence>
<feature type="compositionally biased region" description="Low complexity" evidence="1">
    <location>
        <begin position="1"/>
        <end position="13"/>
    </location>
</feature>
<dbReference type="AlphaFoldDB" id="A0A9P4YWZ7"/>
<organism evidence="2 3">
    <name type="scientific">Geosmithia morbida</name>
    <dbReference type="NCBI Taxonomy" id="1094350"/>
    <lineage>
        <taxon>Eukaryota</taxon>
        <taxon>Fungi</taxon>
        <taxon>Dikarya</taxon>
        <taxon>Ascomycota</taxon>
        <taxon>Pezizomycotina</taxon>
        <taxon>Sordariomycetes</taxon>
        <taxon>Hypocreomycetidae</taxon>
        <taxon>Hypocreales</taxon>
        <taxon>Bionectriaceae</taxon>
        <taxon>Geosmithia</taxon>
    </lineage>
</organism>
<feature type="region of interest" description="Disordered" evidence="1">
    <location>
        <begin position="514"/>
        <end position="537"/>
    </location>
</feature>
<dbReference type="RefSeq" id="XP_035323280.1">
    <property type="nucleotide sequence ID" value="XM_035467268.1"/>
</dbReference>
<dbReference type="EMBL" id="JAANYQ010000004">
    <property type="protein sequence ID" value="KAF4124628.1"/>
    <property type="molecule type" value="Genomic_DNA"/>
</dbReference>
<feature type="compositionally biased region" description="Polar residues" evidence="1">
    <location>
        <begin position="39"/>
        <end position="57"/>
    </location>
</feature>
<feature type="compositionally biased region" description="Acidic residues" evidence="1">
    <location>
        <begin position="178"/>
        <end position="188"/>
    </location>
</feature>
<feature type="region of interest" description="Disordered" evidence="1">
    <location>
        <begin position="1"/>
        <end position="66"/>
    </location>
</feature>
<sequence length="537" mass="58501">MFSASAASAASAAVGDMDRLPSTVDLPSSSTPVPRPASRQLTYTTAGTIYNPKTTQPLQPPARRGRSFRWPNGGPHTDLNLFPKAALAALPLRYSSARRSVTPLQYSPLQQNYDRAISPKFLRDLDHQPFSMLAAQLTPPEMDGCVQSCRPESPVTTPPSFDWSGNSPACSGGAKDDRDDDSESDGDFSTDPLAAMTVKSLQNLASYPNPNQKKARRVLRGARSNIQVMGDVPRGRSPPSVVGLAMPTGAPSKPEDLDAWGFYRSGMQGMSSALVQNGAAHRSLPECVRGLGVYGTHPASATGHEDVNQPTSALTVASDAPRPLTAGPPGQRQCRPSTFEATFKALQKCMAPRDRSHQSVGLPGYSTTASKVASMMKEEEIVTGIRKMEYNQPAPTFPTNEYLQAGYDDEHPRFKPGTDRLTDEELRKCDAKIDRCWYSGCVIMNRAVAAERAAGNTMLPRQEHKLGVIGDGRRMRSTNSYRPLSIAEATQMDACEHAAPLLTAAQVSLMRYLEEEEEKKKKRMEREQEKQGDGQEE</sequence>
<feature type="region of interest" description="Disordered" evidence="1">
    <location>
        <begin position="143"/>
        <end position="190"/>
    </location>
</feature>
<proteinExistence type="predicted"/>
<protein>
    <submittedName>
        <fullName evidence="2">Uncharacterized protein</fullName>
    </submittedName>
</protein>
<name>A0A9P4YWZ7_9HYPO</name>
<dbReference type="GeneID" id="55971522"/>
<reference evidence="2" key="1">
    <citation type="submission" date="2020-03" db="EMBL/GenBank/DDBJ databases">
        <title>Site-based positive gene gene selection in Geosmithia morbida across the United States reveals a broad range of putative effectors and factors for local host and environmental adapation.</title>
        <authorList>
            <person name="Onufrak A."/>
            <person name="Murdoch R.W."/>
            <person name="Gazis R."/>
            <person name="Huff M."/>
            <person name="Staton M."/>
            <person name="Klingeman W."/>
            <person name="Hadziabdic D."/>
        </authorList>
    </citation>
    <scope>NUCLEOTIDE SEQUENCE</scope>
    <source>
        <strain evidence="2">1262</strain>
    </source>
</reference>
<evidence type="ECO:0000313" key="3">
    <source>
        <dbReference type="Proteomes" id="UP000749293"/>
    </source>
</evidence>
<accession>A0A9P4YWZ7</accession>
<comment type="caution">
    <text evidence="2">The sequence shown here is derived from an EMBL/GenBank/DDBJ whole genome shotgun (WGS) entry which is preliminary data.</text>
</comment>